<evidence type="ECO:0000256" key="1">
    <source>
        <dbReference type="SAM" id="Coils"/>
    </source>
</evidence>
<dbReference type="EMBL" id="CM003379">
    <property type="protein sequence ID" value="KOM52117.1"/>
    <property type="molecule type" value="Genomic_DNA"/>
</dbReference>
<dbReference type="AlphaFoldDB" id="A0A0L9VB26"/>
<dbReference type="Gramene" id="KOM52117">
    <property type="protein sequence ID" value="KOM52117"/>
    <property type="gene ID" value="LR48_Vigan09g077600"/>
</dbReference>
<organism evidence="3 4">
    <name type="scientific">Phaseolus angularis</name>
    <name type="common">Azuki bean</name>
    <name type="synonym">Vigna angularis</name>
    <dbReference type="NCBI Taxonomy" id="3914"/>
    <lineage>
        <taxon>Eukaryota</taxon>
        <taxon>Viridiplantae</taxon>
        <taxon>Streptophyta</taxon>
        <taxon>Embryophyta</taxon>
        <taxon>Tracheophyta</taxon>
        <taxon>Spermatophyta</taxon>
        <taxon>Magnoliopsida</taxon>
        <taxon>eudicotyledons</taxon>
        <taxon>Gunneridae</taxon>
        <taxon>Pentapetalae</taxon>
        <taxon>rosids</taxon>
        <taxon>fabids</taxon>
        <taxon>Fabales</taxon>
        <taxon>Fabaceae</taxon>
        <taxon>Papilionoideae</taxon>
        <taxon>50 kb inversion clade</taxon>
        <taxon>NPAAA clade</taxon>
        <taxon>indigoferoid/millettioid clade</taxon>
        <taxon>Phaseoleae</taxon>
        <taxon>Vigna</taxon>
    </lineage>
</organism>
<feature type="region of interest" description="Disordered" evidence="2">
    <location>
        <begin position="106"/>
        <end position="130"/>
    </location>
</feature>
<gene>
    <name evidence="3" type="ORF">LR48_Vigan09g077600</name>
</gene>
<dbReference type="Proteomes" id="UP000053144">
    <property type="component" value="Chromosome 9"/>
</dbReference>
<evidence type="ECO:0000313" key="4">
    <source>
        <dbReference type="Proteomes" id="UP000053144"/>
    </source>
</evidence>
<sequence>MFEQEEFSTRLSQVRSKHGSAPTPDDVSNEDNYTTVRGGTLKHQPSSSTITANEAVEQLTQLLQQRDQENRDLREEYSELRNEFKKFKSLVMRALPKALHIHSTVPPTQLRPSLSPAVPQHPTSVQPTFV</sequence>
<feature type="compositionally biased region" description="Polar residues" evidence="2">
    <location>
        <begin position="30"/>
        <end position="50"/>
    </location>
</feature>
<reference evidence="4" key="1">
    <citation type="journal article" date="2015" name="Proc. Natl. Acad. Sci. U.S.A.">
        <title>Genome sequencing of adzuki bean (Vigna angularis) provides insight into high starch and low fat accumulation and domestication.</title>
        <authorList>
            <person name="Yang K."/>
            <person name="Tian Z."/>
            <person name="Chen C."/>
            <person name="Luo L."/>
            <person name="Zhao B."/>
            <person name="Wang Z."/>
            <person name="Yu L."/>
            <person name="Li Y."/>
            <person name="Sun Y."/>
            <person name="Li W."/>
            <person name="Chen Y."/>
            <person name="Li Y."/>
            <person name="Zhang Y."/>
            <person name="Ai D."/>
            <person name="Zhao J."/>
            <person name="Shang C."/>
            <person name="Ma Y."/>
            <person name="Wu B."/>
            <person name="Wang M."/>
            <person name="Gao L."/>
            <person name="Sun D."/>
            <person name="Zhang P."/>
            <person name="Guo F."/>
            <person name="Wang W."/>
            <person name="Li Y."/>
            <person name="Wang J."/>
            <person name="Varshney R.K."/>
            <person name="Wang J."/>
            <person name="Ling H.Q."/>
            <person name="Wan P."/>
        </authorList>
    </citation>
    <scope>NUCLEOTIDE SEQUENCE</scope>
    <source>
        <strain evidence="4">cv. Jingnong 6</strain>
    </source>
</reference>
<accession>A0A0L9VB26</accession>
<protein>
    <submittedName>
        <fullName evidence="3">Uncharacterized protein</fullName>
    </submittedName>
</protein>
<evidence type="ECO:0000313" key="3">
    <source>
        <dbReference type="EMBL" id="KOM52117.1"/>
    </source>
</evidence>
<feature type="compositionally biased region" description="Polar residues" evidence="2">
    <location>
        <begin position="121"/>
        <end position="130"/>
    </location>
</feature>
<feature type="coiled-coil region" evidence="1">
    <location>
        <begin position="52"/>
        <end position="90"/>
    </location>
</feature>
<name>A0A0L9VB26_PHAAN</name>
<feature type="region of interest" description="Disordered" evidence="2">
    <location>
        <begin position="1"/>
        <end position="50"/>
    </location>
</feature>
<proteinExistence type="predicted"/>
<evidence type="ECO:0000256" key="2">
    <source>
        <dbReference type="SAM" id="MobiDB-lite"/>
    </source>
</evidence>
<keyword evidence="1" id="KW-0175">Coiled coil</keyword>